<evidence type="ECO:0000256" key="4">
    <source>
        <dbReference type="SAM" id="Phobius"/>
    </source>
</evidence>
<feature type="compositionally biased region" description="Polar residues" evidence="3">
    <location>
        <begin position="217"/>
        <end position="236"/>
    </location>
</feature>
<keyword evidence="1" id="KW-0378">Hydrolase</keyword>
<feature type="region of interest" description="Disordered" evidence="3">
    <location>
        <begin position="125"/>
        <end position="289"/>
    </location>
</feature>
<dbReference type="GO" id="GO:0016798">
    <property type="term" value="F:hydrolase activity, acting on glycosyl bonds"/>
    <property type="evidence" value="ECO:0007669"/>
    <property type="project" value="UniProtKB-KW"/>
</dbReference>
<dbReference type="PROSITE" id="PS50853">
    <property type="entry name" value="FN3"/>
    <property type="match status" value="1"/>
</dbReference>
<dbReference type="InterPro" id="IPR011990">
    <property type="entry name" value="TPR-like_helical_dom_sf"/>
</dbReference>
<evidence type="ECO:0000256" key="2">
    <source>
        <dbReference type="ARBA" id="ARBA00023326"/>
    </source>
</evidence>
<reference evidence="6" key="1">
    <citation type="submission" date="2021-01" db="EMBL/GenBank/DDBJ databases">
        <title>Whole genome shotgun sequence of Rugosimonospora africana NBRC 104875.</title>
        <authorList>
            <person name="Komaki H."/>
            <person name="Tamura T."/>
        </authorList>
    </citation>
    <scope>NUCLEOTIDE SEQUENCE</scope>
    <source>
        <strain evidence="6">NBRC 104875</strain>
    </source>
</reference>
<dbReference type="Pfam" id="PF13424">
    <property type="entry name" value="TPR_12"/>
    <property type="match status" value="1"/>
</dbReference>
<feature type="domain" description="Fibronectin type-III" evidence="5">
    <location>
        <begin position="337"/>
        <end position="427"/>
    </location>
</feature>
<dbReference type="Gene3D" id="1.25.40.10">
    <property type="entry name" value="Tetratricopeptide repeat domain"/>
    <property type="match status" value="1"/>
</dbReference>
<dbReference type="SUPFAM" id="SSF49265">
    <property type="entry name" value="Fibronectin type III"/>
    <property type="match status" value="1"/>
</dbReference>
<dbReference type="Proteomes" id="UP000642748">
    <property type="component" value="Unassembled WGS sequence"/>
</dbReference>
<gene>
    <name evidence="6" type="ORF">Raf01_43310</name>
</gene>
<dbReference type="SMART" id="SM00060">
    <property type="entry name" value="FN3"/>
    <property type="match status" value="1"/>
</dbReference>
<evidence type="ECO:0000259" key="5">
    <source>
        <dbReference type="PROSITE" id="PS50853"/>
    </source>
</evidence>
<protein>
    <recommendedName>
        <fullName evidence="5">Fibronectin type-III domain-containing protein</fullName>
    </recommendedName>
</protein>
<feature type="compositionally biased region" description="Low complexity" evidence="3">
    <location>
        <begin position="125"/>
        <end position="140"/>
    </location>
</feature>
<dbReference type="CDD" id="cd00063">
    <property type="entry name" value="FN3"/>
    <property type="match status" value="1"/>
</dbReference>
<dbReference type="EMBL" id="BONZ01000039">
    <property type="protein sequence ID" value="GIH16159.1"/>
    <property type="molecule type" value="Genomic_DNA"/>
</dbReference>
<keyword evidence="2" id="KW-0624">Polysaccharide degradation</keyword>
<comment type="caution">
    <text evidence="6">The sequence shown here is derived from an EMBL/GenBank/DDBJ whole genome shotgun (WGS) entry which is preliminary data.</text>
</comment>
<evidence type="ECO:0000313" key="6">
    <source>
        <dbReference type="EMBL" id="GIH16159.1"/>
    </source>
</evidence>
<dbReference type="GO" id="GO:0000272">
    <property type="term" value="P:polysaccharide catabolic process"/>
    <property type="evidence" value="ECO:0007669"/>
    <property type="project" value="UniProtKB-KW"/>
</dbReference>
<keyword evidence="1" id="KW-0326">Glycosidase</keyword>
<evidence type="ECO:0000313" key="7">
    <source>
        <dbReference type="Proteomes" id="UP000642748"/>
    </source>
</evidence>
<keyword evidence="4" id="KW-0472">Membrane</keyword>
<feature type="transmembrane region" description="Helical" evidence="4">
    <location>
        <begin position="293"/>
        <end position="315"/>
    </location>
</feature>
<organism evidence="6 7">
    <name type="scientific">Rugosimonospora africana</name>
    <dbReference type="NCBI Taxonomy" id="556532"/>
    <lineage>
        <taxon>Bacteria</taxon>
        <taxon>Bacillati</taxon>
        <taxon>Actinomycetota</taxon>
        <taxon>Actinomycetes</taxon>
        <taxon>Micromonosporales</taxon>
        <taxon>Micromonosporaceae</taxon>
        <taxon>Rugosimonospora</taxon>
    </lineage>
</organism>
<dbReference type="AlphaFoldDB" id="A0A8J3QSP5"/>
<feature type="compositionally biased region" description="Low complexity" evidence="3">
    <location>
        <begin position="198"/>
        <end position="207"/>
    </location>
</feature>
<feature type="compositionally biased region" description="Basic and acidic residues" evidence="3">
    <location>
        <begin position="160"/>
        <end position="173"/>
    </location>
</feature>
<dbReference type="InterPro" id="IPR003961">
    <property type="entry name" value="FN3_dom"/>
</dbReference>
<keyword evidence="2" id="KW-0119">Carbohydrate metabolism</keyword>
<keyword evidence="4" id="KW-1133">Transmembrane helix</keyword>
<accession>A0A8J3QSP5</accession>
<dbReference type="SUPFAM" id="SSF48452">
    <property type="entry name" value="TPR-like"/>
    <property type="match status" value="1"/>
</dbReference>
<name>A0A8J3QSP5_9ACTN</name>
<evidence type="ECO:0000256" key="1">
    <source>
        <dbReference type="ARBA" id="ARBA00023295"/>
    </source>
</evidence>
<evidence type="ECO:0000256" key="3">
    <source>
        <dbReference type="SAM" id="MobiDB-lite"/>
    </source>
</evidence>
<proteinExistence type="predicted"/>
<dbReference type="InterPro" id="IPR013783">
    <property type="entry name" value="Ig-like_fold"/>
</dbReference>
<keyword evidence="4" id="KW-0812">Transmembrane</keyword>
<dbReference type="InterPro" id="IPR036116">
    <property type="entry name" value="FN3_sf"/>
</dbReference>
<keyword evidence="7" id="KW-1185">Reference proteome</keyword>
<sequence>MAARDLLEPAVDVACAQLGPDDPAVVETQRRLATVHREMGELPAARRVLEEALDGGLHGLGDADPLILLISAELGAIADELGNKHEARRNLARVAHYGPTVLGPDHPYVRTSLRYLGVDVPPLQATTARPEPAESPAAEPVQPPPAPAAVTVEPGVYRPAPRDEPAARPDDAAVLRTDAPAGPGVYRPPAPSAPIEDAASASQPAAARPDTAPGRGTTPNHGTTPNQTTVPSQTETAPGAIPDQRPAAADQEVQSGGPLAQPYDWASPTVGQWAPPARRPRGSGEESRSRGPLIAMALITLVVVAAGVAIGVVLFHRGTPSAGSPSASSSSAPARLAPGHVQLRDDGVSVTLTWSDPTAGRVPFVVAGGRAGETSRALQTLPAGQSAYTLNGLNPALDYCFTVVAVYTTNEVATSALTCTQRGAHPTTTSS</sequence>
<dbReference type="Gene3D" id="2.60.40.10">
    <property type="entry name" value="Immunoglobulins"/>
    <property type="match status" value="1"/>
</dbReference>